<keyword evidence="3" id="KW-1185">Reference proteome</keyword>
<feature type="signal peptide" evidence="1">
    <location>
        <begin position="1"/>
        <end position="20"/>
    </location>
</feature>
<keyword evidence="1" id="KW-0732">Signal</keyword>
<reference evidence="3" key="1">
    <citation type="journal article" date="2019" name="Int. J. Syst. Evol. Microbiol.">
        <title>The Global Catalogue of Microorganisms (GCM) 10K type strain sequencing project: providing services to taxonomists for standard genome sequencing and annotation.</title>
        <authorList>
            <consortium name="The Broad Institute Genomics Platform"/>
            <consortium name="The Broad Institute Genome Sequencing Center for Infectious Disease"/>
            <person name="Wu L."/>
            <person name="Ma J."/>
        </authorList>
    </citation>
    <scope>NUCLEOTIDE SEQUENCE [LARGE SCALE GENOMIC DNA]</scope>
    <source>
        <strain evidence="3">NBRC 102122</strain>
    </source>
</reference>
<dbReference type="EMBL" id="BSOP01000038">
    <property type="protein sequence ID" value="GLR53335.1"/>
    <property type="molecule type" value="Genomic_DNA"/>
</dbReference>
<proteinExistence type="predicted"/>
<organism evidence="2 3">
    <name type="scientific">Shinella yambaruensis</name>
    <dbReference type="NCBI Taxonomy" id="415996"/>
    <lineage>
        <taxon>Bacteria</taxon>
        <taxon>Pseudomonadati</taxon>
        <taxon>Pseudomonadota</taxon>
        <taxon>Alphaproteobacteria</taxon>
        <taxon>Hyphomicrobiales</taxon>
        <taxon>Rhizobiaceae</taxon>
        <taxon>Shinella</taxon>
    </lineage>
</organism>
<dbReference type="RefSeq" id="WP_244765545.1">
    <property type="nucleotide sequence ID" value="NZ_BSOP01000038.1"/>
</dbReference>
<accession>A0ABQ5ZKI9</accession>
<name>A0ABQ5ZKI9_9HYPH</name>
<sequence>MKTVLAVAAMLGLSASAAFADCAWHNKVSAEAKVDKTITTASVTTTQKQSRLPAEESKIILEDQKDAAVTE</sequence>
<protein>
    <recommendedName>
        <fullName evidence="4">DUF680 domain-containing protein</fullName>
    </recommendedName>
</protein>
<dbReference type="Proteomes" id="UP001156702">
    <property type="component" value="Unassembled WGS sequence"/>
</dbReference>
<feature type="chain" id="PRO_5046968825" description="DUF680 domain-containing protein" evidence="1">
    <location>
        <begin position="21"/>
        <end position="71"/>
    </location>
</feature>
<evidence type="ECO:0008006" key="4">
    <source>
        <dbReference type="Google" id="ProtNLM"/>
    </source>
</evidence>
<evidence type="ECO:0000256" key="1">
    <source>
        <dbReference type="SAM" id="SignalP"/>
    </source>
</evidence>
<evidence type="ECO:0000313" key="2">
    <source>
        <dbReference type="EMBL" id="GLR53335.1"/>
    </source>
</evidence>
<gene>
    <name evidence="2" type="ORF">GCM10007923_45500</name>
</gene>
<comment type="caution">
    <text evidence="2">The sequence shown here is derived from an EMBL/GenBank/DDBJ whole genome shotgun (WGS) entry which is preliminary data.</text>
</comment>
<evidence type="ECO:0000313" key="3">
    <source>
        <dbReference type="Proteomes" id="UP001156702"/>
    </source>
</evidence>